<evidence type="ECO:0000256" key="1">
    <source>
        <dbReference type="ARBA" id="ARBA00022737"/>
    </source>
</evidence>
<sequence>MVYTAFRRTLLGSKVCIFEASHRVGGRTYSHKLVAGKKKEPFTLDVGAYRFSPVRGSILTVRSMSLHVEVGLISGRKATVQVALDETLGTLERRAQVALGVRTGRLLDSSGSVVEGCVPIKRARVLNGDSLTLLRTNMVQVQASGGAFAAVLGDGSVVTWGAPDFGGHSSAVQDQLKAVQQISACRGGAFAAILVNGSVVTWGCCAYGGDSSAVQTQLKNVQQIQACRFAFAAILDDGSVVTWGKAEFGGDSSAVQAQLKNVRQIQASSGSAFAAILGDGSVVTWGPADCGGDSSAVQGQLKNVQQIQASYSAFAAILGDGSVVTWGNADGGDSRAAQDRLKNVEQIQATVFAFAAILDDGSVVTWGDADSGGDSSAVQTQLKNVQQIQASYSAFAAILGDGSVVTWGHAEFGADSSAVQTQLKNVIQIQASERAFAAILDDGSVVTCGDEEWGGDSSSVQGQLKNVQQIQACGVAFAAVLGDGSVVSWGRAEAGGDNSAVQGQLKNVQQIHASDSAFAAILDDGSVVTWGDAAKGGDSSGDMHLPGDVILKVLGLPTACYEPDCPAASKDFPAPFHFNYTAPLRRIVDAEGMPAGYVTAIDGMLKIIMAAGGELFLGANLTDVQPQANGTQLVFGNEKVHAKEVMLNLPRTPFLSLPSLRCSWAQDLPTSFFPAGSFQLGKSLSKAYAFYDDAWWISKLNQSAGQLPENAFMPVNTSEHIPVGIHFNDGPLRCDAQRSNCRGFLEVYYSTVNDEVLGDSTGKLPRLHAAVMEATKPLFEKKNATQPKDPPSLLVVGVWDRTGSGYTAPTKDTPASVDGILSINSTMAQAT</sequence>
<organism evidence="2 3">
    <name type="scientific">Symbiodinium microadriaticum</name>
    <name type="common">Dinoflagellate</name>
    <name type="synonym">Zooxanthella microadriatica</name>
    <dbReference type="NCBI Taxonomy" id="2951"/>
    <lineage>
        <taxon>Eukaryota</taxon>
        <taxon>Sar</taxon>
        <taxon>Alveolata</taxon>
        <taxon>Dinophyceae</taxon>
        <taxon>Suessiales</taxon>
        <taxon>Symbiodiniaceae</taxon>
        <taxon>Symbiodinium</taxon>
    </lineage>
</organism>
<dbReference type="PANTHER" id="PTHR22870:SF466">
    <property type="entry name" value="ANKYRIN REPEAT-CONTAINING PROTEIN"/>
    <property type="match status" value="1"/>
</dbReference>
<evidence type="ECO:0000313" key="2">
    <source>
        <dbReference type="EMBL" id="OLQ08351.1"/>
    </source>
</evidence>
<evidence type="ECO:0000313" key="3">
    <source>
        <dbReference type="Proteomes" id="UP000186817"/>
    </source>
</evidence>
<keyword evidence="3" id="KW-1185">Reference proteome</keyword>
<protein>
    <submittedName>
        <fullName evidence="2">Putative E3 ubiquitin-protein ligase HERC2</fullName>
    </submittedName>
</protein>
<dbReference type="AlphaFoldDB" id="A0A1Q9ELX2"/>
<dbReference type="Gene3D" id="2.130.10.30">
    <property type="entry name" value="Regulator of chromosome condensation 1/beta-lactamase-inhibitor protein II"/>
    <property type="match status" value="2"/>
</dbReference>
<dbReference type="SUPFAM" id="SSF50985">
    <property type="entry name" value="RCC1/BLIP-II"/>
    <property type="match status" value="2"/>
</dbReference>
<dbReference type="OrthoDB" id="5370059at2759"/>
<dbReference type="InterPro" id="IPR009091">
    <property type="entry name" value="RCC1/BLIP-II"/>
</dbReference>
<dbReference type="InterPro" id="IPR051210">
    <property type="entry name" value="Ub_ligase/GEF_domain"/>
</dbReference>
<accession>A0A1Q9ELX2</accession>
<dbReference type="EMBL" id="LSRX01000119">
    <property type="protein sequence ID" value="OLQ08351.1"/>
    <property type="molecule type" value="Genomic_DNA"/>
</dbReference>
<comment type="caution">
    <text evidence="2">The sequence shown here is derived from an EMBL/GenBank/DDBJ whole genome shotgun (WGS) entry which is preliminary data.</text>
</comment>
<reference evidence="2 3" key="1">
    <citation type="submission" date="2016-02" db="EMBL/GenBank/DDBJ databases">
        <title>Genome analysis of coral dinoflagellate symbionts highlights evolutionary adaptations to a symbiotic lifestyle.</title>
        <authorList>
            <person name="Aranda M."/>
            <person name="Li Y."/>
            <person name="Liew Y.J."/>
            <person name="Baumgarten S."/>
            <person name="Simakov O."/>
            <person name="Wilson M."/>
            <person name="Piel J."/>
            <person name="Ashoor H."/>
            <person name="Bougouffa S."/>
            <person name="Bajic V.B."/>
            <person name="Ryu T."/>
            <person name="Ravasi T."/>
            <person name="Bayer T."/>
            <person name="Micklem G."/>
            <person name="Kim H."/>
            <person name="Bhak J."/>
            <person name="Lajeunesse T.C."/>
            <person name="Voolstra C.R."/>
        </authorList>
    </citation>
    <scope>NUCLEOTIDE SEQUENCE [LARGE SCALE GENOMIC DNA]</scope>
    <source>
        <strain evidence="2 3">CCMP2467</strain>
    </source>
</reference>
<dbReference type="PANTHER" id="PTHR22870">
    <property type="entry name" value="REGULATOR OF CHROMOSOME CONDENSATION"/>
    <property type="match status" value="1"/>
</dbReference>
<proteinExistence type="predicted"/>
<name>A0A1Q9ELX2_SYMMI</name>
<dbReference type="Proteomes" id="UP000186817">
    <property type="component" value="Unassembled WGS sequence"/>
</dbReference>
<gene>
    <name evidence="2" type="primary">HERC2</name>
    <name evidence="2" type="ORF">AK812_SmicGene8125</name>
</gene>
<keyword evidence="1" id="KW-0677">Repeat</keyword>